<dbReference type="InterPro" id="IPR048351">
    <property type="entry name" value="SOK_DIX"/>
</dbReference>
<feature type="compositionally biased region" description="Basic and acidic residues" evidence="8">
    <location>
        <begin position="128"/>
        <end position="138"/>
    </location>
</feature>
<evidence type="ECO:0000256" key="8">
    <source>
        <dbReference type="SAM" id="MobiDB-lite"/>
    </source>
</evidence>
<comment type="subcellular location">
    <subcellularLocation>
        <location evidence="1">Cell membrane</location>
        <topology evidence="1">Peripheral membrane protein</topology>
        <orientation evidence="1">Cytoplasmic side</orientation>
    </subcellularLocation>
</comment>
<evidence type="ECO:0000256" key="2">
    <source>
        <dbReference type="ARBA" id="ARBA00022473"/>
    </source>
</evidence>
<dbReference type="PANTHER" id="PTHR31083:SF5">
    <property type="entry name" value="PROTEIN SOSEKI 1"/>
    <property type="match status" value="1"/>
</dbReference>
<evidence type="ECO:0000256" key="1">
    <source>
        <dbReference type="ARBA" id="ARBA00004413"/>
    </source>
</evidence>
<organism evidence="10 11">
    <name type="scientific">Stephania japonica</name>
    <dbReference type="NCBI Taxonomy" id="461633"/>
    <lineage>
        <taxon>Eukaryota</taxon>
        <taxon>Viridiplantae</taxon>
        <taxon>Streptophyta</taxon>
        <taxon>Embryophyta</taxon>
        <taxon>Tracheophyta</taxon>
        <taxon>Spermatophyta</taxon>
        <taxon>Magnoliopsida</taxon>
        <taxon>Ranunculales</taxon>
        <taxon>Menispermaceae</taxon>
        <taxon>Menispermoideae</taxon>
        <taxon>Cissampelideae</taxon>
        <taxon>Stephania</taxon>
    </lineage>
</organism>
<dbReference type="GO" id="GO:0005886">
    <property type="term" value="C:plasma membrane"/>
    <property type="evidence" value="ECO:0007669"/>
    <property type="project" value="UniProtKB-SubCell"/>
</dbReference>
<sequence>MHRNRMEGRGGEEVRRVHIIYFLSRNGRVEHPHLIRVHRLGRKGVHLRDVKLWLSELRGTDMPNSFSWSFKRRYKNGYVWQDLIDDDLISPISDNEYVLKGSEVSSLSVTQDHHSNPSKPTPSTSESKNQEETIKTNIEDIEGSPNKSSSSPGDSSTTEDNSSSTTTTSFEFETSTVTDDSFKTNSGTVSPVGFSTELENKTNEIEELIGCGDDDEIHVEVKKSGSHEEVKGPRLSRSYRNGATTMLRNLLSCRAVDTHDSIVTSIRKAPADQSNGPDGVSEIRMMEKYKVGGGSRRIFGGPWNPKLDARWASSLANLNY</sequence>
<dbReference type="PANTHER" id="PTHR31083">
    <property type="entry name" value="UPSTREAM OF FLC PROTEIN (DUF966)"/>
    <property type="match status" value="1"/>
</dbReference>
<dbReference type="GO" id="GO:0051301">
    <property type="term" value="P:cell division"/>
    <property type="evidence" value="ECO:0007669"/>
    <property type="project" value="UniProtKB-KW"/>
</dbReference>
<dbReference type="Proteomes" id="UP001417504">
    <property type="component" value="Unassembled WGS sequence"/>
</dbReference>
<dbReference type="EMBL" id="JBBNAE010000001">
    <property type="protein sequence ID" value="KAK9153337.1"/>
    <property type="molecule type" value="Genomic_DNA"/>
</dbReference>
<evidence type="ECO:0000313" key="10">
    <source>
        <dbReference type="EMBL" id="KAK9153337.1"/>
    </source>
</evidence>
<feature type="compositionally biased region" description="Low complexity" evidence="8">
    <location>
        <begin position="143"/>
        <end position="179"/>
    </location>
</feature>
<reference evidence="10 11" key="1">
    <citation type="submission" date="2024-01" db="EMBL/GenBank/DDBJ databases">
        <title>Genome assemblies of Stephania.</title>
        <authorList>
            <person name="Yang L."/>
        </authorList>
    </citation>
    <scope>NUCLEOTIDE SEQUENCE [LARGE SCALE GENOMIC DNA]</scope>
    <source>
        <strain evidence="10">QJT</strain>
        <tissue evidence="10">Leaf</tissue>
    </source>
</reference>
<dbReference type="Pfam" id="PF06136">
    <property type="entry name" value="SOK"/>
    <property type="match status" value="1"/>
</dbReference>
<evidence type="ECO:0000259" key="9">
    <source>
        <dbReference type="Pfam" id="PF06136"/>
    </source>
</evidence>
<dbReference type="AlphaFoldDB" id="A0AAP0PR43"/>
<feature type="region of interest" description="Disordered" evidence="8">
    <location>
        <begin position="105"/>
        <end position="194"/>
    </location>
</feature>
<keyword evidence="2" id="KW-0217">Developmental protein</keyword>
<keyword evidence="11" id="KW-1185">Reference proteome</keyword>
<evidence type="ECO:0000256" key="4">
    <source>
        <dbReference type="ARBA" id="ARBA00022618"/>
    </source>
</evidence>
<feature type="domain" description="SOSEKI DIX-like" evidence="9">
    <location>
        <begin position="17"/>
        <end position="104"/>
    </location>
</feature>
<keyword evidence="4" id="KW-0132">Cell division</keyword>
<accession>A0AAP0PR43</accession>
<evidence type="ECO:0000313" key="11">
    <source>
        <dbReference type="Proteomes" id="UP001417504"/>
    </source>
</evidence>
<evidence type="ECO:0000256" key="3">
    <source>
        <dbReference type="ARBA" id="ARBA00022475"/>
    </source>
</evidence>
<dbReference type="GO" id="GO:0051258">
    <property type="term" value="P:protein polymerization"/>
    <property type="evidence" value="ECO:0007669"/>
    <property type="project" value="UniProtKB-ARBA"/>
</dbReference>
<keyword evidence="5" id="KW-0472">Membrane</keyword>
<protein>
    <recommendedName>
        <fullName evidence="9">SOSEKI DIX-like domain-containing protein</fullName>
    </recommendedName>
</protein>
<keyword evidence="6" id="KW-0131">Cell cycle</keyword>
<evidence type="ECO:0000256" key="7">
    <source>
        <dbReference type="ARBA" id="ARBA00024211"/>
    </source>
</evidence>
<feature type="compositionally biased region" description="Low complexity" evidence="8">
    <location>
        <begin position="117"/>
        <end position="127"/>
    </location>
</feature>
<comment type="similarity">
    <text evidence="7">Belongs to the SOSEKI family.</text>
</comment>
<dbReference type="InterPro" id="IPR010369">
    <property type="entry name" value="SOK"/>
</dbReference>
<comment type="caution">
    <text evidence="10">The sequence shown here is derived from an EMBL/GenBank/DDBJ whole genome shotgun (WGS) entry which is preliminary data.</text>
</comment>
<evidence type="ECO:0000256" key="6">
    <source>
        <dbReference type="ARBA" id="ARBA00023306"/>
    </source>
</evidence>
<evidence type="ECO:0000256" key="5">
    <source>
        <dbReference type="ARBA" id="ARBA00023136"/>
    </source>
</evidence>
<name>A0AAP0PR43_9MAGN</name>
<proteinExistence type="inferred from homology"/>
<gene>
    <name evidence="10" type="ORF">Sjap_000817</name>
</gene>
<keyword evidence="3" id="KW-1003">Cell membrane</keyword>